<feature type="compositionally biased region" description="Low complexity" evidence="1">
    <location>
        <begin position="68"/>
        <end position="85"/>
    </location>
</feature>
<evidence type="ECO:0000256" key="1">
    <source>
        <dbReference type="SAM" id="MobiDB-lite"/>
    </source>
</evidence>
<evidence type="ECO:0000313" key="3">
    <source>
        <dbReference type="Proteomes" id="UP000037136"/>
    </source>
</evidence>
<protein>
    <submittedName>
        <fullName evidence="2">Uncharacterized protein</fullName>
    </submittedName>
</protein>
<name>A0A2A9PCE6_OPHUN</name>
<reference evidence="2 3" key="1">
    <citation type="journal article" date="2015" name="BMC Genomics">
        <title>Gene expression during zombie ant biting behavior reflects the complexity underlying fungal parasitic behavioral manipulation.</title>
        <authorList>
            <person name="de Bekker C."/>
            <person name="Ohm R.A."/>
            <person name="Loreto R.G."/>
            <person name="Sebastian A."/>
            <person name="Albert I."/>
            <person name="Merrow M."/>
            <person name="Brachmann A."/>
            <person name="Hughes D.P."/>
        </authorList>
    </citation>
    <scope>NUCLEOTIDE SEQUENCE [LARGE SCALE GENOMIC DNA]</scope>
    <source>
        <strain evidence="2 3">SC16a</strain>
    </source>
</reference>
<sequence length="485" mass="51934">MAESKAVWISPLPLPLPPLALNPSLSLSLSLPSSPPSPPPPPPPVRHPIVPLCCAATNASTPPPNAVTPPSSQQQPSRVPQSVSPPAESDIASCICPVLARLQGACLSNRKSLPSIPPRLGFCSRLPVHTSQSYSYSWLPRYHASPSPPVLPTWPRYWQGAVCAQSALKLLFSLSLPALPYASRPAPPLSFSSLPFLSVSSLTLSLSPSFFISPHLVLAFSTLIMPSRLGDSTLSRSNLPRFELPALDLGFGRITDGTNIPPPPASPVQKVPTPPQTPPTEKEDPLDHKQLDDADQSPDCKDDKEPEGQDELLHSANGATRHLATPPNGNTAAPKRSDDDASLSPVGSGRESSLRRLFSRNVLSYPDAEGRSMSVGATSMAASRPESRGTTIVADDRRRKRGSAWFRRLRGGDSRRSTIYFDETAQVTVVPIKAPDLSPKPCEEAHQIPASPPMPVGPPPPMIPELVHLEKADGILGNDLFKNIK</sequence>
<organism evidence="2 3">
    <name type="scientific">Ophiocordyceps unilateralis</name>
    <name type="common">Zombie-ant fungus</name>
    <name type="synonym">Torrubia unilateralis</name>
    <dbReference type="NCBI Taxonomy" id="268505"/>
    <lineage>
        <taxon>Eukaryota</taxon>
        <taxon>Fungi</taxon>
        <taxon>Dikarya</taxon>
        <taxon>Ascomycota</taxon>
        <taxon>Pezizomycotina</taxon>
        <taxon>Sordariomycetes</taxon>
        <taxon>Hypocreomycetidae</taxon>
        <taxon>Hypocreales</taxon>
        <taxon>Ophiocordycipitaceae</taxon>
        <taxon>Ophiocordyceps</taxon>
    </lineage>
</organism>
<feature type="compositionally biased region" description="Pro residues" evidence="1">
    <location>
        <begin position="33"/>
        <end position="46"/>
    </location>
</feature>
<dbReference type="PANTHER" id="PTHR45691">
    <property type="entry name" value="PROTEIN DIAPHANOUS"/>
    <property type="match status" value="1"/>
</dbReference>
<dbReference type="Proteomes" id="UP000037136">
    <property type="component" value="Unassembled WGS sequence"/>
</dbReference>
<keyword evidence="3" id="KW-1185">Reference proteome</keyword>
<dbReference type="AlphaFoldDB" id="A0A2A9PCE6"/>
<feature type="compositionally biased region" description="Pro residues" evidence="1">
    <location>
        <begin position="260"/>
        <end position="278"/>
    </location>
</feature>
<comment type="caution">
    <text evidence="2">The sequence shown here is derived from an EMBL/GenBank/DDBJ whole genome shotgun (WGS) entry which is preliminary data.</text>
</comment>
<dbReference type="PANTHER" id="PTHR45691:SF1">
    <property type="entry name" value="FH2 DOMAIN-CONTAINING PROTEIN 1-RELATED"/>
    <property type="match status" value="1"/>
</dbReference>
<accession>A0A2A9PCE6</accession>
<dbReference type="GO" id="GO:0030041">
    <property type="term" value="P:actin filament polymerization"/>
    <property type="evidence" value="ECO:0007669"/>
    <property type="project" value="TreeGrafter"/>
</dbReference>
<feature type="region of interest" description="Disordered" evidence="1">
    <location>
        <begin position="438"/>
        <end position="461"/>
    </location>
</feature>
<dbReference type="InterPro" id="IPR051412">
    <property type="entry name" value="Formin_Homology_Diaphanous_sf"/>
</dbReference>
<proteinExistence type="predicted"/>
<dbReference type="OrthoDB" id="5380416at2759"/>
<gene>
    <name evidence="2" type="ORF">XA68_12679</name>
</gene>
<dbReference type="EMBL" id="LAZP02000218">
    <property type="protein sequence ID" value="PFH59195.1"/>
    <property type="molecule type" value="Genomic_DNA"/>
</dbReference>
<reference evidence="2 3" key="2">
    <citation type="journal article" date="2017" name="Sci. Rep.">
        <title>Ant-infecting Ophiocordyceps genomes reveal a high diversity of potential behavioral manipulation genes and a possible major role for enterotoxins.</title>
        <authorList>
            <person name="de Bekker C."/>
            <person name="Ohm R.A."/>
            <person name="Evans H.C."/>
            <person name="Brachmann A."/>
            <person name="Hughes D.P."/>
        </authorList>
    </citation>
    <scope>NUCLEOTIDE SEQUENCE [LARGE SCALE GENOMIC DNA]</scope>
    <source>
        <strain evidence="2 3">SC16a</strain>
    </source>
</reference>
<feature type="compositionally biased region" description="Basic and acidic residues" evidence="1">
    <location>
        <begin position="280"/>
        <end position="313"/>
    </location>
</feature>
<dbReference type="GO" id="GO:0005884">
    <property type="term" value="C:actin filament"/>
    <property type="evidence" value="ECO:0007669"/>
    <property type="project" value="TreeGrafter"/>
</dbReference>
<evidence type="ECO:0000313" key="2">
    <source>
        <dbReference type="EMBL" id="PFH59195.1"/>
    </source>
</evidence>
<feature type="compositionally biased region" description="Pro residues" evidence="1">
    <location>
        <begin position="450"/>
        <end position="461"/>
    </location>
</feature>
<feature type="region of interest" description="Disordered" evidence="1">
    <location>
        <begin position="253"/>
        <end position="352"/>
    </location>
</feature>
<feature type="region of interest" description="Disordered" evidence="1">
    <location>
        <begin position="27"/>
        <end position="85"/>
    </location>
</feature>